<proteinExistence type="predicted"/>
<feature type="region of interest" description="Disordered" evidence="1">
    <location>
        <begin position="83"/>
        <end position="133"/>
    </location>
</feature>
<evidence type="ECO:0000313" key="2">
    <source>
        <dbReference type="Proteomes" id="UP001652622"/>
    </source>
</evidence>
<feature type="compositionally biased region" description="Basic and acidic residues" evidence="1">
    <location>
        <begin position="158"/>
        <end position="180"/>
    </location>
</feature>
<dbReference type="RefSeq" id="XP_060549998.1">
    <property type="nucleotide sequence ID" value="XM_060694015.1"/>
</dbReference>
<gene>
    <name evidence="3" type="primary">LOC132712457</name>
</gene>
<keyword evidence="2" id="KW-1185">Reference proteome</keyword>
<sequence length="265" mass="28415">MALPAIQNEAWVQMVASQVGLEEFAGPEVLPGLLRKLTIFACLGRCVCVCVEHFVQPGGTTPPKTYGALGDAREVRRSGSAWLDRVPNAPGPDLHWLQRGAGSARSGRGGETGEQRGRSGAGGVPKAGEQQAGPGVLPFRAAEEAPFGFSGELPEQPDSGRRLRAGRKEQSRPRLPERPPRAPFPLPPFGGARVGPVWRGQGRLAPGARASLPGWRLARAQEDKRRLQRRQLGRPLPLLGDLWGPRWAALAPARCCRPAPSAAWP</sequence>
<accession>A0ABM3ZNP8</accession>
<evidence type="ECO:0000256" key="1">
    <source>
        <dbReference type="SAM" id="MobiDB-lite"/>
    </source>
</evidence>
<dbReference type="GeneID" id="132712457"/>
<dbReference type="Proteomes" id="UP001652622">
    <property type="component" value="Unplaced"/>
</dbReference>
<protein>
    <submittedName>
        <fullName evidence="3">Uncharacterized protein LOC132712457</fullName>
    </submittedName>
</protein>
<reference evidence="3" key="1">
    <citation type="submission" date="2025-08" db="UniProtKB">
        <authorList>
            <consortium name="RefSeq"/>
        </authorList>
    </citation>
    <scope>IDENTIFICATION</scope>
    <source>
        <tissue evidence="3">Blood</tissue>
    </source>
</reference>
<evidence type="ECO:0000313" key="3">
    <source>
        <dbReference type="RefSeq" id="XP_060549998.1"/>
    </source>
</evidence>
<organism evidence="2 3">
    <name type="scientific">Pantherophis guttatus</name>
    <name type="common">Corn snake</name>
    <name type="synonym">Elaphe guttata</name>
    <dbReference type="NCBI Taxonomy" id="94885"/>
    <lineage>
        <taxon>Eukaryota</taxon>
        <taxon>Metazoa</taxon>
        <taxon>Chordata</taxon>
        <taxon>Craniata</taxon>
        <taxon>Vertebrata</taxon>
        <taxon>Euteleostomi</taxon>
        <taxon>Lepidosauria</taxon>
        <taxon>Squamata</taxon>
        <taxon>Bifurcata</taxon>
        <taxon>Unidentata</taxon>
        <taxon>Episquamata</taxon>
        <taxon>Toxicofera</taxon>
        <taxon>Serpentes</taxon>
        <taxon>Colubroidea</taxon>
        <taxon>Colubridae</taxon>
        <taxon>Colubrinae</taxon>
        <taxon>Pantherophis</taxon>
    </lineage>
</organism>
<name>A0ABM3ZNP8_PANGU</name>
<feature type="region of interest" description="Disordered" evidence="1">
    <location>
        <begin position="148"/>
        <end position="189"/>
    </location>
</feature>